<organism evidence="1 2">
    <name type="scientific">Hymenobacter perfusus</name>
    <dbReference type="NCBI Taxonomy" id="1236770"/>
    <lineage>
        <taxon>Bacteria</taxon>
        <taxon>Pseudomonadati</taxon>
        <taxon>Bacteroidota</taxon>
        <taxon>Cytophagia</taxon>
        <taxon>Cytophagales</taxon>
        <taxon>Hymenobacteraceae</taxon>
        <taxon>Hymenobacter</taxon>
    </lineage>
</organism>
<protein>
    <recommendedName>
        <fullName evidence="3">STAS/SEC14 domain-containing protein</fullName>
    </recommendedName>
</protein>
<proteinExistence type="predicted"/>
<dbReference type="OrthoDB" id="979415at2"/>
<sequence length="137" mass="15613">MVHLASFPFVTFYLHNIGCNALEAVWGDYVSSSFFREAVLQAVTYVQQYQATGWVADDRQLGPMEREDLAWVGTHILPALAAGGLRRLAMLESEDWLNRSLIQEEYTYPVESLPIELRYFSDLHAARTWACDLQAPN</sequence>
<dbReference type="EMBL" id="RWIU01000002">
    <property type="protein sequence ID" value="RSK44673.1"/>
    <property type="molecule type" value="Genomic_DNA"/>
</dbReference>
<evidence type="ECO:0000313" key="1">
    <source>
        <dbReference type="EMBL" id="RSK44673.1"/>
    </source>
</evidence>
<evidence type="ECO:0000313" key="2">
    <source>
        <dbReference type="Proteomes" id="UP000270291"/>
    </source>
</evidence>
<accession>A0A3R9P5E8</accession>
<evidence type="ECO:0008006" key="3">
    <source>
        <dbReference type="Google" id="ProtNLM"/>
    </source>
</evidence>
<dbReference type="AlphaFoldDB" id="A0A3R9P5E8"/>
<comment type="caution">
    <text evidence="1">The sequence shown here is derived from an EMBL/GenBank/DDBJ whole genome shotgun (WGS) entry which is preliminary data.</text>
</comment>
<dbReference type="Proteomes" id="UP000270291">
    <property type="component" value="Unassembled WGS sequence"/>
</dbReference>
<keyword evidence="2" id="KW-1185">Reference proteome</keyword>
<reference evidence="1 2" key="1">
    <citation type="submission" date="2018-12" db="EMBL/GenBank/DDBJ databases">
        <authorList>
            <person name="Feng G."/>
            <person name="Zhu H."/>
        </authorList>
    </citation>
    <scope>NUCLEOTIDE SEQUENCE [LARGE SCALE GENOMIC DNA]</scope>
    <source>
        <strain evidence="1 2">LMG 26000</strain>
    </source>
</reference>
<dbReference type="RefSeq" id="WP_125436825.1">
    <property type="nucleotide sequence ID" value="NZ_RWIU01000002.1"/>
</dbReference>
<gene>
    <name evidence="1" type="ORF">EI293_09185</name>
</gene>
<name>A0A3R9P5E8_9BACT</name>